<feature type="region of interest" description="Disordered" evidence="1">
    <location>
        <begin position="39"/>
        <end position="80"/>
    </location>
</feature>
<feature type="compositionally biased region" description="Basic and acidic residues" evidence="1">
    <location>
        <begin position="48"/>
        <end position="65"/>
    </location>
</feature>
<organism evidence="3 4">
    <name type="scientific">Riccia sorocarpa</name>
    <dbReference type="NCBI Taxonomy" id="122646"/>
    <lineage>
        <taxon>Eukaryota</taxon>
        <taxon>Viridiplantae</taxon>
        <taxon>Streptophyta</taxon>
        <taxon>Embryophyta</taxon>
        <taxon>Marchantiophyta</taxon>
        <taxon>Marchantiopsida</taxon>
        <taxon>Marchantiidae</taxon>
        <taxon>Marchantiales</taxon>
        <taxon>Ricciaceae</taxon>
        <taxon>Riccia</taxon>
    </lineage>
</organism>
<evidence type="ECO:0000259" key="2">
    <source>
        <dbReference type="Pfam" id="PF13966"/>
    </source>
</evidence>
<protein>
    <recommendedName>
        <fullName evidence="2">Reverse transcriptase zinc-binding domain-containing protein</fullName>
    </recommendedName>
</protein>
<gene>
    <name evidence="3" type="ORF">R1sor_011991</name>
</gene>
<evidence type="ECO:0000313" key="4">
    <source>
        <dbReference type="Proteomes" id="UP001633002"/>
    </source>
</evidence>
<dbReference type="AlphaFoldDB" id="A0ABD3I649"/>
<keyword evidence="4" id="KW-1185">Reference proteome</keyword>
<proteinExistence type="predicted"/>
<accession>A0ABD3I649</accession>
<evidence type="ECO:0000313" key="3">
    <source>
        <dbReference type="EMBL" id="KAL3697915.1"/>
    </source>
</evidence>
<dbReference type="Pfam" id="PF13966">
    <property type="entry name" value="zf-RVT"/>
    <property type="match status" value="1"/>
</dbReference>
<dbReference type="EMBL" id="JBJQOH010000002">
    <property type="protein sequence ID" value="KAL3697915.1"/>
    <property type="molecule type" value="Genomic_DNA"/>
</dbReference>
<name>A0ABD3I649_9MARC</name>
<feature type="domain" description="Reverse transcriptase zinc-binding" evidence="2">
    <location>
        <begin position="202"/>
        <end position="279"/>
    </location>
</feature>
<evidence type="ECO:0000256" key="1">
    <source>
        <dbReference type="SAM" id="MobiDB-lite"/>
    </source>
</evidence>
<comment type="caution">
    <text evidence="3">The sequence shown here is derived from an EMBL/GenBank/DDBJ whole genome shotgun (WGS) entry which is preliminary data.</text>
</comment>
<sequence length="406" mass="45392">MRLAFLAEFKAELQNAEKHPVSVSVSSVSLTDWGDKPTLYWHRKQQHKTPETSAAKEKGKSHDDAAGNTVGSDNSKSGPQNIDQAAYRVAESSAEADQQFNSVQHTQSQVLAVGNQLQEDPWDADVAQPMNIVLPADQYSGKFKRLVQQARSNRQALLVAERSTLPMVRRFEQGDEVQHTASERVRTEDSGGDSGSFYAARWLLTFPSQDWQILFKGVWSAGLHRRDCLFRWRVINKGFFTGRRAALMRVSEGNCFFCGVALEDISHLFFVCPRKQDVWDVVAQIPVLAASVAIISSGGSFPVALKALLSLSTGRRLLLLMILSHLLRALWKQRCSLAFEDKFIPLSMTALVSKVSFRLILQYQRVGASRRRILVNVFKNLIRMGAFLPQGQFQTIAGILQRATGQ</sequence>
<dbReference type="InterPro" id="IPR026960">
    <property type="entry name" value="RVT-Znf"/>
</dbReference>
<reference evidence="3 4" key="1">
    <citation type="submission" date="2024-09" db="EMBL/GenBank/DDBJ databases">
        <title>Chromosome-scale assembly of Riccia sorocarpa.</title>
        <authorList>
            <person name="Paukszto L."/>
        </authorList>
    </citation>
    <scope>NUCLEOTIDE SEQUENCE [LARGE SCALE GENOMIC DNA]</scope>
    <source>
        <strain evidence="3">LP-2024</strain>
        <tissue evidence="3">Aerial parts of the thallus</tissue>
    </source>
</reference>
<feature type="compositionally biased region" description="Polar residues" evidence="1">
    <location>
        <begin position="69"/>
        <end position="80"/>
    </location>
</feature>
<dbReference type="Proteomes" id="UP001633002">
    <property type="component" value="Unassembled WGS sequence"/>
</dbReference>